<dbReference type="Gene3D" id="2.40.20.10">
    <property type="entry name" value="Plasminogen Kringle 4"/>
    <property type="match status" value="1"/>
</dbReference>
<evidence type="ECO:0000256" key="10">
    <source>
        <dbReference type="ARBA" id="ARBA00051243"/>
    </source>
</evidence>
<dbReference type="InterPro" id="IPR000719">
    <property type="entry name" value="Prot_kinase_dom"/>
</dbReference>
<dbReference type="SUPFAM" id="SSF56112">
    <property type="entry name" value="Protein kinase-like (PK-like)"/>
    <property type="match status" value="1"/>
</dbReference>
<evidence type="ECO:0000256" key="4">
    <source>
        <dbReference type="ARBA" id="ARBA00022679"/>
    </source>
</evidence>
<dbReference type="EMBL" id="JAZDUA010000371">
    <property type="protein sequence ID" value="KAK7793596.1"/>
    <property type="molecule type" value="Genomic_DNA"/>
</dbReference>
<dbReference type="GO" id="GO:0004714">
    <property type="term" value="F:transmembrane receptor protein tyrosine kinase activity"/>
    <property type="evidence" value="ECO:0007669"/>
    <property type="project" value="UniProtKB-EC"/>
</dbReference>
<dbReference type="InterPro" id="IPR013806">
    <property type="entry name" value="Kringle-like"/>
</dbReference>
<feature type="domain" description="FZ" evidence="17">
    <location>
        <begin position="72"/>
        <end position="208"/>
    </location>
</feature>
<dbReference type="InterPro" id="IPR020067">
    <property type="entry name" value="Frizzled_dom"/>
</dbReference>
<evidence type="ECO:0000259" key="17">
    <source>
        <dbReference type="PROSITE" id="PS50038"/>
    </source>
</evidence>
<dbReference type="Gene3D" id="1.10.510.10">
    <property type="entry name" value="Transferase(Phosphotransferase) domain 1"/>
    <property type="match status" value="1"/>
</dbReference>
<dbReference type="FunFam" id="1.10.510.10:FF:000116">
    <property type="entry name" value="inactive tyrosine-protein kinase transmembrane receptor ROR1"/>
    <property type="match status" value="1"/>
</dbReference>
<evidence type="ECO:0000256" key="14">
    <source>
        <dbReference type="SAM" id="Phobius"/>
    </source>
</evidence>
<keyword evidence="2 13" id="KW-0597">Phosphoprotein</keyword>
<dbReference type="InterPro" id="IPR041775">
    <property type="entry name" value="Ror-like_CRD"/>
</dbReference>
<dbReference type="InterPro" id="IPR038178">
    <property type="entry name" value="Kringle_sf"/>
</dbReference>
<dbReference type="FunFam" id="3.30.200.20:FF:000139">
    <property type="entry name" value="inactive tyrosine-protein kinase transmembrane receptor ROR1"/>
    <property type="match status" value="1"/>
</dbReference>
<keyword evidence="6" id="KW-0418">Kinase</keyword>
<dbReference type="Proteomes" id="UP001378592">
    <property type="component" value="Unassembled WGS sequence"/>
</dbReference>
<dbReference type="Gene3D" id="1.10.2000.10">
    <property type="entry name" value="Frizzled cysteine-rich domain"/>
    <property type="match status" value="1"/>
</dbReference>
<dbReference type="PROSITE" id="PS50070">
    <property type="entry name" value="KRINGLE_2"/>
    <property type="match status" value="1"/>
</dbReference>
<dbReference type="PROSITE" id="PS50038">
    <property type="entry name" value="FZ"/>
    <property type="match status" value="1"/>
</dbReference>
<keyword evidence="8" id="KW-0829">Tyrosine-protein kinase</keyword>
<evidence type="ECO:0000313" key="20">
    <source>
        <dbReference type="Proteomes" id="UP001378592"/>
    </source>
</evidence>
<dbReference type="InterPro" id="IPR050122">
    <property type="entry name" value="RTK"/>
</dbReference>
<dbReference type="CDD" id="cd05048">
    <property type="entry name" value="PTKc_Ror"/>
    <property type="match status" value="1"/>
</dbReference>
<evidence type="ECO:0000256" key="8">
    <source>
        <dbReference type="ARBA" id="ARBA00023137"/>
    </source>
</evidence>
<dbReference type="SMART" id="SM00219">
    <property type="entry name" value="TyrKc"/>
    <property type="match status" value="1"/>
</dbReference>
<dbReference type="GO" id="GO:0017147">
    <property type="term" value="F:Wnt-protein binding"/>
    <property type="evidence" value="ECO:0007669"/>
    <property type="project" value="TreeGrafter"/>
</dbReference>
<comment type="similarity">
    <text evidence="13">Belongs to the protein kinase superfamily. Tyr protein kinase family. Insulin receptor subfamily.</text>
</comment>
<keyword evidence="20" id="KW-1185">Reference proteome</keyword>
<dbReference type="GO" id="GO:0005524">
    <property type="term" value="F:ATP binding"/>
    <property type="evidence" value="ECO:0007669"/>
    <property type="project" value="UniProtKB-UniRule"/>
</dbReference>
<dbReference type="PANTHER" id="PTHR24416">
    <property type="entry name" value="TYROSINE-PROTEIN KINASE RECEPTOR"/>
    <property type="match status" value="1"/>
</dbReference>
<evidence type="ECO:0000256" key="15">
    <source>
        <dbReference type="SAM" id="SignalP"/>
    </source>
</evidence>
<feature type="chain" id="PRO_5043021877" description="Tyrosine-protein kinase receptor" evidence="15">
    <location>
        <begin position="30"/>
        <end position="816"/>
    </location>
</feature>
<evidence type="ECO:0000256" key="9">
    <source>
        <dbReference type="ARBA" id="ARBA00023157"/>
    </source>
</evidence>
<keyword evidence="7 12" id="KW-0067">ATP-binding</keyword>
<dbReference type="PANTHER" id="PTHR24416:SF611">
    <property type="entry name" value="TYROSINE-PROTEIN KINASE TRANSMEMBRANE RECEPTOR ROR"/>
    <property type="match status" value="1"/>
</dbReference>
<evidence type="ECO:0000256" key="3">
    <source>
        <dbReference type="ARBA" id="ARBA00022572"/>
    </source>
</evidence>
<dbReference type="PROSITE" id="PS00239">
    <property type="entry name" value="RECEPTOR_TYR_KIN_II"/>
    <property type="match status" value="1"/>
</dbReference>
<dbReference type="PROSITE" id="PS00107">
    <property type="entry name" value="PROTEIN_KINASE_ATP"/>
    <property type="match status" value="1"/>
</dbReference>
<dbReference type="Pfam" id="PF07714">
    <property type="entry name" value="PK_Tyr_Ser-Thr"/>
    <property type="match status" value="1"/>
</dbReference>
<dbReference type="InterPro" id="IPR017441">
    <property type="entry name" value="Protein_kinase_ATP_BS"/>
</dbReference>
<evidence type="ECO:0000256" key="7">
    <source>
        <dbReference type="ARBA" id="ARBA00022840"/>
    </source>
</evidence>
<keyword evidence="14" id="KW-1133">Transmembrane helix</keyword>
<dbReference type="InterPro" id="IPR011009">
    <property type="entry name" value="Kinase-like_dom_sf"/>
</dbReference>
<evidence type="ECO:0000259" key="18">
    <source>
        <dbReference type="PROSITE" id="PS50070"/>
    </source>
</evidence>
<evidence type="ECO:0000256" key="11">
    <source>
        <dbReference type="PROSITE-ProRule" id="PRU00121"/>
    </source>
</evidence>
<keyword evidence="3 11" id="KW-0420">Kringle</keyword>
<dbReference type="PRINTS" id="PR00018">
    <property type="entry name" value="KRINGLE"/>
</dbReference>
<feature type="domain" description="Protein kinase" evidence="16">
    <location>
        <begin position="396"/>
        <end position="669"/>
    </location>
</feature>
<dbReference type="InterPro" id="IPR036790">
    <property type="entry name" value="Frizzled_dom_sf"/>
</dbReference>
<evidence type="ECO:0000256" key="5">
    <source>
        <dbReference type="ARBA" id="ARBA00022741"/>
    </source>
</evidence>
<dbReference type="InterPro" id="IPR001245">
    <property type="entry name" value="Ser-Thr/Tyr_kinase_cat_dom"/>
</dbReference>
<sequence>MSNCYVSVLCVMVLAVIVTSNELINGTTTLEFPTTESDRMEIIKTPSDRTETDTIASAETDATTTVYIDSSDDSGVCQIYRGMICNHYIGNKSVFIPASQTQKMLEDKLTNAFTVIAHSQDLSASCEAFAKPSLCYSAFPLCHEDDLEGEQGPRKICREDCEILENEMCSTEYAIAKRHPLIGKQLVLHECDELPPIGSKESKGCLKLGIPRPENVDSSHTCYRDKGQTYRGTVSVTATGLLCTPWSQQLIYKASDHPELVGGHSFCRNPGNTENQPWCFTVQNKKELCDIPKCDFNIWVYAVAAAISATLLVGPFGIYWCCFRQRKNANVHLSQPLNSAGNKICVLKTQHSSPSKSTSKGSQVVEMHLLLPDSSNKKGERVSSGVRAREYQLANVKFLQELGEGAFGKVYKGEVNTGEPGEPLQVAIKTLKENATPKTQADFRREVELMTDLRHNNIVCLLGVVMKGEPLCMLFEYMTEGDLHEFLISHSPRADVAGSDEGSHVLGQSEFLHIALQIATGMEYLSSHHYVHRDLAARNCLVGDNLTVKISDFGLSRDIYSSDYYRVQSKSLLPVRWMPPESILYGKFTTESDVWSFGVVLWEIYSYGLQPYYGYSNQEVIDMIRSRQLLPCPEDCPSGLYSLMIECWHEIPNRRPQFPEINSRLRSWWSNLPNKECDDKLSVPTNASERIVASTSCFNPCPTTTVLHTGSLPSNYLQQHAPMQHIQNQIHSSQMSNSHHVLPGYYQFQGSKPVAMYQRHGNRAKTYSAGVSNSPIHHQGHTSFGTTVPMPAQLIVRLPSQYNRSSNGIESKISNI</sequence>
<dbReference type="InterPro" id="IPR020635">
    <property type="entry name" value="Tyr_kinase_cat_dom"/>
</dbReference>
<keyword evidence="9" id="KW-1015">Disulfide bond</keyword>
<dbReference type="InterPro" id="IPR008266">
    <property type="entry name" value="Tyr_kinase_AS"/>
</dbReference>
<dbReference type="SUPFAM" id="SSF57440">
    <property type="entry name" value="Kringle-like"/>
    <property type="match status" value="1"/>
</dbReference>
<proteinExistence type="inferred from homology"/>
<evidence type="ECO:0000313" key="19">
    <source>
        <dbReference type="EMBL" id="KAK7793596.1"/>
    </source>
</evidence>
<dbReference type="CDD" id="cd00108">
    <property type="entry name" value="KR"/>
    <property type="match status" value="1"/>
</dbReference>
<evidence type="ECO:0000256" key="12">
    <source>
        <dbReference type="PROSITE-ProRule" id="PRU10141"/>
    </source>
</evidence>
<feature type="signal peptide" evidence="15">
    <location>
        <begin position="1"/>
        <end position="29"/>
    </location>
</feature>
<organism evidence="19 20">
    <name type="scientific">Gryllus longicercus</name>
    <dbReference type="NCBI Taxonomy" id="2509291"/>
    <lineage>
        <taxon>Eukaryota</taxon>
        <taxon>Metazoa</taxon>
        <taxon>Ecdysozoa</taxon>
        <taxon>Arthropoda</taxon>
        <taxon>Hexapoda</taxon>
        <taxon>Insecta</taxon>
        <taxon>Pterygota</taxon>
        <taxon>Neoptera</taxon>
        <taxon>Polyneoptera</taxon>
        <taxon>Orthoptera</taxon>
        <taxon>Ensifera</taxon>
        <taxon>Gryllidea</taxon>
        <taxon>Grylloidea</taxon>
        <taxon>Gryllidae</taxon>
        <taxon>Gryllinae</taxon>
        <taxon>Gryllus</taxon>
    </lineage>
</organism>
<protein>
    <recommendedName>
        <fullName evidence="13">Tyrosine-protein kinase receptor</fullName>
        <ecNumber evidence="13">2.7.10.1</ecNumber>
    </recommendedName>
</protein>
<keyword evidence="13 14" id="KW-0812">Transmembrane</keyword>
<dbReference type="Gene3D" id="3.30.200.20">
    <property type="entry name" value="Phosphorylase Kinase, domain 1"/>
    <property type="match status" value="1"/>
</dbReference>
<evidence type="ECO:0000256" key="13">
    <source>
        <dbReference type="RuleBase" id="RU000312"/>
    </source>
</evidence>
<evidence type="ECO:0000256" key="2">
    <source>
        <dbReference type="ARBA" id="ARBA00022553"/>
    </source>
</evidence>
<keyword evidence="14" id="KW-0472">Membrane</keyword>
<comment type="caution">
    <text evidence="19">The sequence shown here is derived from an EMBL/GenBank/DDBJ whole genome shotgun (WGS) entry which is preliminary data.</text>
</comment>
<dbReference type="Pfam" id="PF00051">
    <property type="entry name" value="Kringle"/>
    <property type="match status" value="1"/>
</dbReference>
<accession>A0AAN9Z2A8</accession>
<dbReference type="Pfam" id="PF01392">
    <property type="entry name" value="Fz"/>
    <property type="match status" value="1"/>
</dbReference>
<reference evidence="19 20" key="1">
    <citation type="submission" date="2024-03" db="EMBL/GenBank/DDBJ databases">
        <title>The genome assembly and annotation of the cricket Gryllus longicercus Weissman &amp; Gray.</title>
        <authorList>
            <person name="Szrajer S."/>
            <person name="Gray D."/>
            <person name="Ylla G."/>
        </authorList>
    </citation>
    <scope>NUCLEOTIDE SEQUENCE [LARGE SCALE GENOMIC DNA]</scope>
    <source>
        <strain evidence="19">DAG 2021-001</strain>
        <tissue evidence="19">Whole body minus gut</tissue>
    </source>
</reference>
<evidence type="ECO:0000256" key="1">
    <source>
        <dbReference type="ARBA" id="ARBA00004479"/>
    </source>
</evidence>
<dbReference type="InterPro" id="IPR002011">
    <property type="entry name" value="Tyr_kinase_rcpt_2_CS"/>
</dbReference>
<feature type="transmembrane region" description="Helical" evidence="14">
    <location>
        <begin position="298"/>
        <end position="322"/>
    </location>
</feature>
<dbReference type="GO" id="GO:0005886">
    <property type="term" value="C:plasma membrane"/>
    <property type="evidence" value="ECO:0007669"/>
    <property type="project" value="TreeGrafter"/>
</dbReference>
<gene>
    <name evidence="19" type="ORF">R5R35_011110</name>
</gene>
<keyword evidence="15" id="KW-0732">Signal</keyword>
<dbReference type="GO" id="GO:0007169">
    <property type="term" value="P:cell surface receptor protein tyrosine kinase signaling pathway"/>
    <property type="evidence" value="ECO:0007669"/>
    <property type="project" value="InterPro"/>
</dbReference>
<dbReference type="AlphaFoldDB" id="A0AAN9Z2A8"/>
<evidence type="ECO:0000259" key="16">
    <source>
        <dbReference type="PROSITE" id="PS50011"/>
    </source>
</evidence>
<evidence type="ECO:0000256" key="6">
    <source>
        <dbReference type="ARBA" id="ARBA00022777"/>
    </source>
</evidence>
<comment type="catalytic activity">
    <reaction evidence="10 13">
        <text>L-tyrosyl-[protein] + ATP = O-phospho-L-tyrosyl-[protein] + ADP + H(+)</text>
        <dbReference type="Rhea" id="RHEA:10596"/>
        <dbReference type="Rhea" id="RHEA-COMP:10136"/>
        <dbReference type="Rhea" id="RHEA-COMP:20101"/>
        <dbReference type="ChEBI" id="CHEBI:15378"/>
        <dbReference type="ChEBI" id="CHEBI:30616"/>
        <dbReference type="ChEBI" id="CHEBI:46858"/>
        <dbReference type="ChEBI" id="CHEBI:61978"/>
        <dbReference type="ChEBI" id="CHEBI:456216"/>
        <dbReference type="EC" id="2.7.10.1"/>
    </reaction>
</comment>
<dbReference type="InterPro" id="IPR000001">
    <property type="entry name" value="Kringle"/>
</dbReference>
<dbReference type="PROSITE" id="PS50011">
    <property type="entry name" value="PROTEIN_KINASE_DOM"/>
    <property type="match status" value="1"/>
</dbReference>
<name>A0AAN9Z2A8_9ORTH</name>
<comment type="subcellular location">
    <subcellularLocation>
        <location evidence="1">Membrane</location>
        <topology evidence="1">Single-pass type I membrane protein</topology>
    </subcellularLocation>
</comment>
<feature type="domain" description="Kringle" evidence="18">
    <location>
        <begin position="221"/>
        <end position="294"/>
    </location>
</feature>
<dbReference type="SMART" id="SM00130">
    <property type="entry name" value="KR"/>
    <property type="match status" value="1"/>
</dbReference>
<keyword evidence="13" id="KW-0675">Receptor</keyword>
<dbReference type="PROSITE" id="PS00021">
    <property type="entry name" value="KRINGLE_1"/>
    <property type="match status" value="1"/>
</dbReference>
<comment type="caution">
    <text evidence="11">Lacks conserved residue(s) required for the propagation of feature annotation.</text>
</comment>
<dbReference type="GO" id="GO:0043235">
    <property type="term" value="C:receptor complex"/>
    <property type="evidence" value="ECO:0007669"/>
    <property type="project" value="TreeGrafter"/>
</dbReference>
<dbReference type="InterPro" id="IPR018056">
    <property type="entry name" value="Kringle_CS"/>
</dbReference>
<keyword evidence="5 12" id="KW-0547">Nucleotide-binding</keyword>
<feature type="binding site" evidence="12">
    <location>
        <position position="429"/>
    </location>
    <ligand>
        <name>ATP</name>
        <dbReference type="ChEBI" id="CHEBI:30616"/>
    </ligand>
</feature>
<keyword evidence="4" id="KW-0808">Transferase</keyword>
<dbReference type="EC" id="2.7.10.1" evidence="13"/>
<dbReference type="CDD" id="cd07459">
    <property type="entry name" value="CRD_TK_ROR_like"/>
    <property type="match status" value="1"/>
</dbReference>
<dbReference type="PRINTS" id="PR00109">
    <property type="entry name" value="TYRKINASE"/>
</dbReference>
<dbReference type="PROSITE" id="PS00109">
    <property type="entry name" value="PROTEIN_KINASE_TYR"/>
    <property type="match status" value="1"/>
</dbReference>